<reference evidence="2 3" key="1">
    <citation type="submission" date="2018-05" db="EMBL/GenBank/DDBJ databases">
        <title>Genomic Encyclopedia of Type Strains, Phase IV (KMG-IV): sequencing the most valuable type-strain genomes for metagenomic binning, comparative biology and taxonomic classification.</title>
        <authorList>
            <person name="Goeker M."/>
        </authorList>
    </citation>
    <scope>NUCLEOTIDE SEQUENCE [LARGE SCALE GENOMIC DNA]</scope>
    <source>
        <strain evidence="2 3">DSM 44704</strain>
    </source>
</reference>
<dbReference type="EMBL" id="QJKF01000002">
    <property type="protein sequence ID" value="PXX69191.1"/>
    <property type="molecule type" value="Genomic_DNA"/>
</dbReference>
<keyword evidence="1" id="KW-0812">Transmembrane</keyword>
<evidence type="ECO:0008006" key="4">
    <source>
        <dbReference type="Google" id="ProtNLM"/>
    </source>
</evidence>
<keyword evidence="1" id="KW-1133">Transmembrane helix</keyword>
<dbReference type="NCBIfam" id="NF041646">
    <property type="entry name" value="VC0807_fam"/>
    <property type="match status" value="1"/>
</dbReference>
<feature type="transmembrane region" description="Helical" evidence="1">
    <location>
        <begin position="106"/>
        <end position="123"/>
    </location>
</feature>
<feature type="transmembrane region" description="Helical" evidence="1">
    <location>
        <begin position="160"/>
        <end position="185"/>
    </location>
</feature>
<dbReference type="Proteomes" id="UP000247569">
    <property type="component" value="Unassembled WGS sequence"/>
</dbReference>
<feature type="transmembrane region" description="Helical" evidence="1">
    <location>
        <begin position="76"/>
        <end position="94"/>
    </location>
</feature>
<keyword evidence="3" id="KW-1185">Reference proteome</keyword>
<dbReference type="AlphaFoldDB" id="A0A318KWQ4"/>
<feature type="transmembrane region" description="Helical" evidence="1">
    <location>
        <begin position="191"/>
        <end position="212"/>
    </location>
</feature>
<name>A0A318KWQ4_9NOCA</name>
<gene>
    <name evidence="2" type="ORF">DFR70_102879</name>
</gene>
<protein>
    <recommendedName>
        <fullName evidence="4">Intracellular septation protein A</fullName>
    </recommendedName>
</protein>
<evidence type="ECO:0000256" key="1">
    <source>
        <dbReference type="SAM" id="Phobius"/>
    </source>
</evidence>
<feature type="transmembrane region" description="Helical" evidence="1">
    <location>
        <begin position="50"/>
        <end position="69"/>
    </location>
</feature>
<evidence type="ECO:0000313" key="3">
    <source>
        <dbReference type="Proteomes" id="UP000247569"/>
    </source>
</evidence>
<dbReference type="RefSeq" id="WP_040737958.1">
    <property type="nucleotide sequence ID" value="NZ_QJKF01000002.1"/>
</dbReference>
<dbReference type="OrthoDB" id="4544430at2"/>
<organism evidence="2 3">
    <name type="scientific">Nocardia tenerifensis</name>
    <dbReference type="NCBI Taxonomy" id="228006"/>
    <lineage>
        <taxon>Bacteria</taxon>
        <taxon>Bacillati</taxon>
        <taxon>Actinomycetota</taxon>
        <taxon>Actinomycetes</taxon>
        <taxon>Mycobacteriales</taxon>
        <taxon>Nocardiaceae</taxon>
        <taxon>Nocardia</taxon>
    </lineage>
</organism>
<proteinExistence type="predicted"/>
<accession>A0A318KWQ4</accession>
<comment type="caution">
    <text evidence="2">The sequence shown here is derived from an EMBL/GenBank/DDBJ whole genome shotgun (WGS) entry which is preliminary data.</text>
</comment>
<sequence>MTITATDTDRVEQSAESAASKFGWLAPIARDIAVPMGAYFALHALGYSDFAGLLAGTALCAAMLIVQAIRLRRLEVMSAIVLGGFAFGLAASVFTGDARLMIVKDSAATLLIGLAFLISVAIGKPLTYFAARKALAASGPAKLAALETAYRTDPAKRRMFGTLTVLWGAGLVGEAAVRIVLAYQLPIPTMAWLSPVLMVSVIVPLIAVTIVVRNRGRRA</sequence>
<evidence type="ECO:0000313" key="2">
    <source>
        <dbReference type="EMBL" id="PXX69191.1"/>
    </source>
</evidence>
<keyword evidence="1" id="KW-0472">Membrane</keyword>